<organism evidence="2">
    <name type="scientific">Lygus hesperus</name>
    <name type="common">Western plant bug</name>
    <dbReference type="NCBI Taxonomy" id="30085"/>
    <lineage>
        <taxon>Eukaryota</taxon>
        <taxon>Metazoa</taxon>
        <taxon>Ecdysozoa</taxon>
        <taxon>Arthropoda</taxon>
        <taxon>Hexapoda</taxon>
        <taxon>Insecta</taxon>
        <taxon>Pterygota</taxon>
        <taxon>Neoptera</taxon>
        <taxon>Paraneoptera</taxon>
        <taxon>Hemiptera</taxon>
        <taxon>Heteroptera</taxon>
        <taxon>Panheteroptera</taxon>
        <taxon>Cimicomorpha</taxon>
        <taxon>Miridae</taxon>
        <taxon>Mirini</taxon>
        <taxon>Lygus</taxon>
    </lineage>
</organism>
<protein>
    <submittedName>
        <fullName evidence="2">Vimentin</fullName>
    </submittedName>
</protein>
<reference evidence="2" key="2">
    <citation type="submission" date="2014-07" db="EMBL/GenBank/DDBJ databases">
        <authorList>
            <person name="Hull J."/>
        </authorList>
    </citation>
    <scope>NUCLEOTIDE SEQUENCE</scope>
</reference>
<keyword evidence="1" id="KW-0175">Coiled coil</keyword>
<sequence length="246" mass="27883">MAASQGEDTFENLNTIVEVSENSMGDEMERIVSSRSFKTSNAISSTPSTLQELEGDVSNKTLLDLFAEFESKQKHLESLKREFKAVLRDLAAIESKISLSDVGKLGFSKQLSKTIEDAVLHQETVQIQRLIAENGLLRTKLKLAEKSKRDFRNLVESQIEENMKRNIQLNCELDKVKNELEETRKANEELNSKVEKYRSKAREARSSLSDTISRIKSSISACADVETRKNSNFSLNESLLAYWELI</sequence>
<reference evidence="2" key="1">
    <citation type="journal article" date="2014" name="PLoS ONE">
        <title>Transcriptome-Based Identification of ABC Transporters in the Western Tarnished Plant Bug Lygus hesperus.</title>
        <authorList>
            <person name="Hull J.J."/>
            <person name="Chaney K."/>
            <person name="Geib S.M."/>
            <person name="Fabrick J.A."/>
            <person name="Brent C.S."/>
            <person name="Walsh D."/>
            <person name="Lavine L.C."/>
        </authorList>
    </citation>
    <scope>NUCLEOTIDE SEQUENCE</scope>
</reference>
<evidence type="ECO:0000313" key="2">
    <source>
        <dbReference type="EMBL" id="JAG41571.1"/>
    </source>
</evidence>
<dbReference type="EMBL" id="GBHO01002033">
    <property type="protein sequence ID" value="JAG41571.1"/>
    <property type="molecule type" value="Transcribed_RNA"/>
</dbReference>
<name>A0A0A9ZCF4_LYGHE</name>
<feature type="coiled-coil region" evidence="1">
    <location>
        <begin position="159"/>
        <end position="207"/>
    </location>
</feature>
<evidence type="ECO:0000256" key="1">
    <source>
        <dbReference type="SAM" id="Coils"/>
    </source>
</evidence>
<accession>A0A0A9ZCF4</accession>
<dbReference type="AlphaFoldDB" id="A0A0A9ZCF4"/>
<proteinExistence type="predicted"/>
<gene>
    <name evidence="2" type="primary">VIM_0</name>
    <name evidence="2" type="ORF">CM83_20723</name>
</gene>
<feature type="coiled-coil region" evidence="1">
    <location>
        <begin position="62"/>
        <end position="96"/>
    </location>
</feature>